<dbReference type="CDD" id="cd00093">
    <property type="entry name" value="HTH_XRE"/>
    <property type="match status" value="1"/>
</dbReference>
<evidence type="ECO:0000256" key="1">
    <source>
        <dbReference type="ARBA" id="ARBA00023125"/>
    </source>
</evidence>
<keyword evidence="1" id="KW-0238">DNA-binding</keyword>
<dbReference type="SMART" id="SM00530">
    <property type="entry name" value="HTH_XRE"/>
    <property type="match status" value="1"/>
</dbReference>
<reference evidence="5" key="1">
    <citation type="submission" date="2015-05" db="EMBL/GenBank/DDBJ databases">
        <authorList>
            <consortium name="Pathogen Informatics"/>
        </authorList>
    </citation>
    <scope>NUCLEOTIDE SEQUENCE [LARGE SCALE GENOMIC DNA]</scope>
    <source>
        <strain evidence="4 6">2789STDY5608887</strain>
        <strain evidence="5">L1-83</strain>
    </source>
</reference>
<evidence type="ECO:0000313" key="4">
    <source>
        <dbReference type="EMBL" id="CUN29093.1"/>
    </source>
</evidence>
<dbReference type="EMBL" id="CVRS01000069">
    <property type="protein sequence ID" value="CRL37820.1"/>
    <property type="molecule type" value="Genomic_DNA"/>
</dbReference>
<evidence type="ECO:0000313" key="5">
    <source>
        <dbReference type="Proteomes" id="UP000049828"/>
    </source>
</evidence>
<keyword evidence="5" id="KW-1185">Reference proteome</keyword>
<organism evidence="3 5">
    <name type="scientific">Roseburia inulinivorans</name>
    <dbReference type="NCBI Taxonomy" id="360807"/>
    <lineage>
        <taxon>Bacteria</taxon>
        <taxon>Bacillati</taxon>
        <taxon>Bacillota</taxon>
        <taxon>Clostridia</taxon>
        <taxon>Lachnospirales</taxon>
        <taxon>Lachnospiraceae</taxon>
        <taxon>Roseburia</taxon>
    </lineage>
</organism>
<evidence type="ECO:0000313" key="3">
    <source>
        <dbReference type="EMBL" id="CRL37820.1"/>
    </source>
</evidence>
<evidence type="ECO:0000313" key="6">
    <source>
        <dbReference type="Proteomes" id="UP000095453"/>
    </source>
</evidence>
<sequence>MEFQYKEMGTRIKVRRKELKIKQAELAEALEISNNHMSSIENGRQKPSLDTFIGICRCLNVTPDYLLLGTMHAYNIPQDISDKLRLCNQSDIELAKDFIELLVKRNSTNNTKDGYMLS</sequence>
<dbReference type="Gene3D" id="1.10.260.40">
    <property type="entry name" value="lambda repressor-like DNA-binding domains"/>
    <property type="match status" value="1"/>
</dbReference>
<dbReference type="Pfam" id="PF01381">
    <property type="entry name" value="HTH_3"/>
    <property type="match status" value="1"/>
</dbReference>
<dbReference type="SUPFAM" id="SSF47413">
    <property type="entry name" value="lambda repressor-like DNA-binding domains"/>
    <property type="match status" value="1"/>
</dbReference>
<dbReference type="PANTHER" id="PTHR46558:SF3">
    <property type="entry name" value="TRANSCRIPTIONAL REGULATOR"/>
    <property type="match status" value="1"/>
</dbReference>
<dbReference type="InterPro" id="IPR001387">
    <property type="entry name" value="Cro/C1-type_HTH"/>
</dbReference>
<dbReference type="AlphaFoldDB" id="A0A0M6WL80"/>
<proteinExistence type="predicted"/>
<reference evidence="3" key="2">
    <citation type="submission" date="2015-05" db="EMBL/GenBank/DDBJ databases">
        <authorList>
            <person name="Wang D.B."/>
            <person name="Wang M."/>
        </authorList>
    </citation>
    <scope>NUCLEOTIDE SEQUENCE [LARGE SCALE GENOMIC DNA]</scope>
    <source>
        <strain evidence="3">L1-83</strain>
    </source>
</reference>
<dbReference type="Proteomes" id="UP000049828">
    <property type="component" value="Unassembled WGS sequence"/>
</dbReference>
<feature type="domain" description="HTH cro/C1-type" evidence="2">
    <location>
        <begin position="12"/>
        <end position="66"/>
    </location>
</feature>
<dbReference type="PANTHER" id="PTHR46558">
    <property type="entry name" value="TRACRIPTIONAL REGULATORY PROTEIN-RELATED-RELATED"/>
    <property type="match status" value="1"/>
</dbReference>
<accession>A0A0M6WL80</accession>
<evidence type="ECO:0000259" key="2">
    <source>
        <dbReference type="PROSITE" id="PS50943"/>
    </source>
</evidence>
<dbReference type="InterPro" id="IPR010982">
    <property type="entry name" value="Lambda_DNA-bd_dom_sf"/>
</dbReference>
<dbReference type="RefSeq" id="WP_070102939.1">
    <property type="nucleotide sequence ID" value="NZ_CVRS01000069.1"/>
</dbReference>
<dbReference type="Proteomes" id="UP000095453">
    <property type="component" value="Unassembled WGS sequence"/>
</dbReference>
<dbReference type="GO" id="GO:0003677">
    <property type="term" value="F:DNA binding"/>
    <property type="evidence" value="ECO:0007669"/>
    <property type="project" value="UniProtKB-KW"/>
</dbReference>
<dbReference type="EMBL" id="CYXX01000036">
    <property type="protein sequence ID" value="CUN29093.1"/>
    <property type="molecule type" value="Genomic_DNA"/>
</dbReference>
<protein>
    <submittedName>
        <fullName evidence="4">HTH-type transcriptional regulator immR</fullName>
    </submittedName>
    <submittedName>
        <fullName evidence="3">Predicted transcriptional regulator with C-terminal CBS domains</fullName>
    </submittedName>
</protein>
<dbReference type="PROSITE" id="PS50943">
    <property type="entry name" value="HTH_CROC1"/>
    <property type="match status" value="1"/>
</dbReference>
<name>A0A0M6WL80_9FIRM</name>
<gene>
    <name evidence="4" type="primary">immR_10</name>
    <name evidence="4" type="ORF">ERS852444_03255</name>
    <name evidence="3" type="ORF">RIL183_21031</name>
</gene>